<dbReference type="PANTHER" id="PTHR12202">
    <property type="entry name" value="ESF1 HOMOLOG"/>
    <property type="match status" value="1"/>
</dbReference>
<feature type="domain" description="ESF1 RRM" evidence="7">
    <location>
        <begin position="138"/>
        <end position="267"/>
    </location>
</feature>
<feature type="region of interest" description="Disordered" evidence="5">
    <location>
        <begin position="603"/>
        <end position="646"/>
    </location>
</feature>
<evidence type="ECO:0000256" key="4">
    <source>
        <dbReference type="ARBA" id="ARBA00023242"/>
    </source>
</evidence>
<dbReference type="Pfam" id="PF08159">
    <property type="entry name" value="NUC153"/>
    <property type="match status" value="1"/>
</dbReference>
<feature type="domain" description="NUC153" evidence="6">
    <location>
        <begin position="564"/>
        <end position="591"/>
    </location>
</feature>
<feature type="compositionally biased region" description="Basic residues" evidence="5">
    <location>
        <begin position="12"/>
        <end position="25"/>
    </location>
</feature>
<comment type="caution">
    <text evidence="8">The sequence shown here is derived from an EMBL/GenBank/DDBJ whole genome shotgun (WGS) entry which is preliminary data.</text>
</comment>
<evidence type="ECO:0000259" key="6">
    <source>
        <dbReference type="Pfam" id="PF08159"/>
    </source>
</evidence>
<evidence type="ECO:0000313" key="9">
    <source>
        <dbReference type="Proteomes" id="UP000747542"/>
    </source>
</evidence>
<feature type="region of interest" description="Disordered" evidence="5">
    <location>
        <begin position="369"/>
        <end position="555"/>
    </location>
</feature>
<feature type="compositionally biased region" description="Basic residues" evidence="5">
    <location>
        <begin position="530"/>
        <end position="545"/>
    </location>
</feature>
<comment type="similarity">
    <text evidence="2">Belongs to the ESF1 family.</text>
</comment>
<feature type="compositionally biased region" description="Basic residues" evidence="5">
    <location>
        <begin position="633"/>
        <end position="646"/>
    </location>
</feature>
<name>A0A8J5N3N3_HOMAM</name>
<dbReference type="GO" id="GO:0003723">
    <property type="term" value="F:RNA binding"/>
    <property type="evidence" value="ECO:0007669"/>
    <property type="project" value="TreeGrafter"/>
</dbReference>
<dbReference type="Proteomes" id="UP000747542">
    <property type="component" value="Unassembled WGS sequence"/>
</dbReference>
<dbReference type="GO" id="GO:0006364">
    <property type="term" value="P:rRNA processing"/>
    <property type="evidence" value="ECO:0007669"/>
    <property type="project" value="InterPro"/>
</dbReference>
<keyword evidence="4" id="KW-0539">Nucleus</keyword>
<dbReference type="GO" id="GO:0005730">
    <property type="term" value="C:nucleolus"/>
    <property type="evidence" value="ECO:0007669"/>
    <property type="project" value="UniProtKB-SubCell"/>
</dbReference>
<dbReference type="PANTHER" id="PTHR12202:SF0">
    <property type="entry name" value="ESF1 HOMOLOG"/>
    <property type="match status" value="1"/>
</dbReference>
<keyword evidence="3" id="KW-0175">Coiled coil</keyword>
<feature type="region of interest" description="Disordered" evidence="5">
    <location>
        <begin position="327"/>
        <end position="350"/>
    </location>
</feature>
<proteinExistence type="inferred from homology"/>
<feature type="compositionally biased region" description="Basic and acidic residues" evidence="5">
    <location>
        <begin position="488"/>
        <end position="499"/>
    </location>
</feature>
<feature type="compositionally biased region" description="Acidic residues" evidence="5">
    <location>
        <begin position="329"/>
        <end position="347"/>
    </location>
</feature>
<evidence type="ECO:0000256" key="5">
    <source>
        <dbReference type="SAM" id="MobiDB-lite"/>
    </source>
</evidence>
<dbReference type="Pfam" id="PF25121">
    <property type="entry name" value="RRM_ESF1"/>
    <property type="match status" value="1"/>
</dbReference>
<feature type="compositionally biased region" description="Acidic residues" evidence="5">
    <location>
        <begin position="500"/>
        <end position="513"/>
    </location>
</feature>
<reference evidence="8" key="1">
    <citation type="journal article" date="2021" name="Sci. Adv.">
        <title>The American lobster genome reveals insights on longevity, neural, and immune adaptations.</title>
        <authorList>
            <person name="Polinski J.M."/>
            <person name="Zimin A.V."/>
            <person name="Clark K.F."/>
            <person name="Kohn A.B."/>
            <person name="Sadowski N."/>
            <person name="Timp W."/>
            <person name="Ptitsyn A."/>
            <person name="Khanna P."/>
            <person name="Romanova D.Y."/>
            <person name="Williams P."/>
            <person name="Greenwood S.J."/>
            <person name="Moroz L.L."/>
            <person name="Walt D.R."/>
            <person name="Bodnar A.G."/>
        </authorList>
    </citation>
    <scope>NUCLEOTIDE SEQUENCE</scope>
    <source>
        <strain evidence="8">GMGI-L3</strain>
    </source>
</reference>
<feature type="compositionally biased region" description="Basic residues" evidence="5">
    <location>
        <begin position="414"/>
        <end position="427"/>
    </location>
</feature>
<dbReference type="InterPro" id="IPR012580">
    <property type="entry name" value="NUC153"/>
</dbReference>
<comment type="subcellular location">
    <subcellularLocation>
        <location evidence="1">Nucleus</location>
        <location evidence="1">Nucleolus</location>
    </subcellularLocation>
</comment>
<feature type="compositionally biased region" description="Basic and acidic residues" evidence="5">
    <location>
        <begin position="103"/>
        <end position="117"/>
    </location>
</feature>
<evidence type="ECO:0000313" key="8">
    <source>
        <dbReference type="EMBL" id="KAG7172494.1"/>
    </source>
</evidence>
<feature type="compositionally biased region" description="Basic and acidic residues" evidence="5">
    <location>
        <begin position="44"/>
        <end position="65"/>
    </location>
</feature>
<evidence type="ECO:0000256" key="1">
    <source>
        <dbReference type="ARBA" id="ARBA00004604"/>
    </source>
</evidence>
<accession>A0A8J5N3N3</accession>
<evidence type="ECO:0000259" key="7">
    <source>
        <dbReference type="Pfam" id="PF25121"/>
    </source>
</evidence>
<evidence type="ECO:0000256" key="3">
    <source>
        <dbReference type="ARBA" id="ARBA00023054"/>
    </source>
</evidence>
<protein>
    <submittedName>
        <fullName evidence="8">ESF1-like</fullName>
    </submittedName>
</protein>
<feature type="compositionally biased region" description="Basic and acidic residues" evidence="5">
    <location>
        <begin position="395"/>
        <end position="404"/>
    </location>
</feature>
<feature type="compositionally biased region" description="Basic and acidic residues" evidence="5">
    <location>
        <begin position="514"/>
        <end position="529"/>
    </location>
</feature>
<dbReference type="InterPro" id="IPR056750">
    <property type="entry name" value="RRM_ESF1"/>
</dbReference>
<feature type="region of interest" description="Disordered" evidence="5">
    <location>
        <begin position="1"/>
        <end position="117"/>
    </location>
</feature>
<feature type="compositionally biased region" description="Basic and acidic residues" evidence="5">
    <location>
        <begin position="611"/>
        <end position="628"/>
    </location>
</feature>
<gene>
    <name evidence="8" type="primary">Esf1-L</name>
    <name evidence="8" type="ORF">Hamer_G022700</name>
</gene>
<sequence>MTDKELETQPMSKKKQKDKKYRKGSNIKSDMDQILSDPRFAHISSDRKLRHVPKEERKIKLDSRFHSVLTNEENGEDIPTPAEERKGVTSDQNQIEEDNLLNEENRKEREAKERSEIPREVRRRLQDLNLDYARGEETSRIAVCNLDWDRIKAADIMVLFSSFCPRGGSIKRVTIYPSEYGKQRMVEENLTGPQELKSVPSSGTKDTDLNLVDLDKLEKGRLDENAGATKTHYEALRRYQRNRLRYFYAVVECNSIDTAKMPHDVCEMVPKTYEVKNFTTTALHDSRPILTWDETDPERQKILSNAMSKAMKGGDLDDGCLKGFLASSSEEENEDSLDEEEDDDSDDEATKASRIAKFRALISEIDEKDKRKKEKDIDMEETFQLKEDTDEEEEPVVKESKTKEQLNPFEKYLEKRKTKRKERKKKKKEENENVNSSSEEESESKGVISDDELPEGVGDLYNDPFFADELKKMDASSSSSSKKKKTKKDSDETQGKEGNEQGDLELLLMDEDAENKKHFSMREIIETNKEKKKKRRQNKAQKKQQLKPQEQQAAIDDFKVNIADPRFVPLLTSGEYNIDPSHPQFKRTKAMDNLISTVQQKRMAQSFENVPEAKRQNTNSEKNKDHELSLLVKRVKSKTNKPKKKP</sequence>
<evidence type="ECO:0000256" key="2">
    <source>
        <dbReference type="ARBA" id="ARBA00009087"/>
    </source>
</evidence>
<dbReference type="AlphaFoldDB" id="A0A8J5N3N3"/>
<keyword evidence="9" id="KW-1185">Reference proteome</keyword>
<organism evidence="8 9">
    <name type="scientific">Homarus americanus</name>
    <name type="common">American lobster</name>
    <dbReference type="NCBI Taxonomy" id="6706"/>
    <lineage>
        <taxon>Eukaryota</taxon>
        <taxon>Metazoa</taxon>
        <taxon>Ecdysozoa</taxon>
        <taxon>Arthropoda</taxon>
        <taxon>Crustacea</taxon>
        <taxon>Multicrustacea</taxon>
        <taxon>Malacostraca</taxon>
        <taxon>Eumalacostraca</taxon>
        <taxon>Eucarida</taxon>
        <taxon>Decapoda</taxon>
        <taxon>Pleocyemata</taxon>
        <taxon>Astacidea</taxon>
        <taxon>Nephropoidea</taxon>
        <taxon>Nephropidae</taxon>
        <taxon>Homarus</taxon>
    </lineage>
</organism>
<dbReference type="InterPro" id="IPR039754">
    <property type="entry name" value="Esf1"/>
</dbReference>
<dbReference type="EMBL" id="JAHLQT010010864">
    <property type="protein sequence ID" value="KAG7172494.1"/>
    <property type="molecule type" value="Genomic_DNA"/>
</dbReference>